<dbReference type="FunFam" id="1.20.58.340:FF:000008">
    <property type="entry name" value="CorA family metal ion transporter"/>
    <property type="match status" value="1"/>
</dbReference>
<feature type="compositionally biased region" description="Basic and acidic residues" evidence="6">
    <location>
        <begin position="810"/>
        <end position="819"/>
    </location>
</feature>
<dbReference type="PANTHER" id="PTHR21535:SF51">
    <property type="entry name" value="MANGANESE RESISTANCE PROTEIN MNR2"/>
    <property type="match status" value="1"/>
</dbReference>
<feature type="region of interest" description="Disordered" evidence="6">
    <location>
        <begin position="1"/>
        <end position="83"/>
    </location>
</feature>
<sequence length="998" mass="110752">MASRENAGESPAPATVGSVSPAMVPPKSVQSDDRLAESVADASAFALHKRKHHRGGKKNRRKSFAAVPPRNDGENGNGNDDTLKGAAQTVALRDDFYGINIRNLSNTSIESETFFDHREPQPFVRVRHPSFATSIPHQTATHSLAEHSPTRLRTATVTSGLEVGKEDEEEGVYEEDDMHPSYPEDVPLLSQSLRQQPQQGGRSDNTRPTVTSTTRGVAFPEYGTNNAKSDGRSSPLRRRNSSRSGSISGFLTPLNTKNNERYNVNYPPSVPGSPPLRPTGRIDHNNLSFGDEMLRDELSGAQHRQDGRSPSPFPSPLQLPARGDRDTSAAGGGVSGGGGSTGNYKYESAPSIRHRPSVPEVEDDVCFPQERFSGIAEYDHESPEHGESADRFRTSRRHRGKWPDLTILDEWSRFEKEGRSEGRGAKKIKEPQLVNGRLRPVHRGWHRAEEDAPYRFTYFNEEFQSTIHSQSISELVQPGGSFRELFIPDPPLLSDSDDDDHDITAPFNDDKTFNGGRTAAGLHGDKSEPIDDVPCSSRDSLEVAKELSNAENNVLLDPHPQLPEIRSPESLGAAMVSPRSHALPPVALLSDAGPDHTEEPVYSQTTASCAAAGNGLRKNEAIERPKTKQARYGEQPVWWLDVLSPTAAEMKILSKAFGIHPLTAEDIIMQEAREKVELFRHYYFVSYRSFDQDPKSETFLEPVNMYVVVFRKGVLSFHFSMTPHPANVRRRIRQLSDYMILSSDWISYAIIDDITDVFVPLIQNIEDEVDDIDDAILQMHSSTTTRLGEDTYNRGFMGSPSMGQSSLSSRSEKYEDNKSRVQAGGGGNSAAMTAEADTSMLRRVGDCRKRVMSLYRLLGNKADVIKGFAKRCNKYWEVAPRSEIGLYLGDIQDHIVTMTSNLSHYEKILARSHGNYLAQINIRMNERQEQTADVLGKLTVLGTIVLPMNIITGLWGMNVWVPGQQADGDLRWFLAITAGLLLFGSACYLIAKRVYKIV</sequence>
<dbReference type="GO" id="GO:0000329">
    <property type="term" value="C:fungal-type vacuole membrane"/>
    <property type="evidence" value="ECO:0007669"/>
    <property type="project" value="TreeGrafter"/>
</dbReference>
<keyword evidence="4 7" id="KW-1133">Transmembrane helix</keyword>
<evidence type="ECO:0000313" key="9">
    <source>
        <dbReference type="Proteomes" id="UP000076874"/>
    </source>
</evidence>
<keyword evidence="3 7" id="KW-0812">Transmembrane</keyword>
<comment type="caution">
    <text evidence="8">The sequence shown here is derived from an EMBL/GenBank/DDBJ whole genome shotgun (WGS) entry which is preliminary data.</text>
</comment>
<name>A0A162K4Q2_9HYPO</name>
<feature type="compositionally biased region" description="Basic residues" evidence="6">
    <location>
        <begin position="47"/>
        <end position="63"/>
    </location>
</feature>
<dbReference type="InterPro" id="IPR044089">
    <property type="entry name" value="Alr1-like"/>
</dbReference>
<feature type="compositionally biased region" description="Acidic residues" evidence="6">
    <location>
        <begin position="165"/>
        <end position="177"/>
    </location>
</feature>
<evidence type="ECO:0000256" key="6">
    <source>
        <dbReference type="SAM" id="MobiDB-lite"/>
    </source>
</evidence>
<organism evidence="8 9">
    <name type="scientific">Niveomyces insectorum RCEF 264</name>
    <dbReference type="NCBI Taxonomy" id="1081102"/>
    <lineage>
        <taxon>Eukaryota</taxon>
        <taxon>Fungi</taxon>
        <taxon>Dikarya</taxon>
        <taxon>Ascomycota</taxon>
        <taxon>Pezizomycotina</taxon>
        <taxon>Sordariomycetes</taxon>
        <taxon>Hypocreomycetidae</taxon>
        <taxon>Hypocreales</taxon>
        <taxon>Cordycipitaceae</taxon>
        <taxon>Niveomyces</taxon>
    </lineage>
</organism>
<dbReference type="InterPro" id="IPR045861">
    <property type="entry name" value="CorA_cytoplasmic_dom"/>
</dbReference>
<dbReference type="CDD" id="cd12829">
    <property type="entry name" value="Alr1p-like"/>
    <property type="match status" value="1"/>
</dbReference>
<dbReference type="STRING" id="1081102.A0A162K4Q2"/>
<dbReference type="InterPro" id="IPR002523">
    <property type="entry name" value="MgTranspt_CorA/ZnTranspt_ZntB"/>
</dbReference>
<dbReference type="EMBL" id="AZHD01000031">
    <property type="protein sequence ID" value="OAA53308.1"/>
    <property type="molecule type" value="Genomic_DNA"/>
</dbReference>
<evidence type="ECO:0000256" key="3">
    <source>
        <dbReference type="ARBA" id="ARBA00022692"/>
    </source>
</evidence>
<keyword evidence="5 7" id="KW-0472">Membrane</keyword>
<feature type="compositionally biased region" description="Gly residues" evidence="6">
    <location>
        <begin position="330"/>
        <end position="341"/>
    </location>
</feature>
<comment type="similarity">
    <text evidence="2">Belongs to the CorA metal ion transporter (MIT) (TC 1.A.35) family.</text>
</comment>
<dbReference type="Proteomes" id="UP000076874">
    <property type="component" value="Unassembled WGS sequence"/>
</dbReference>
<feature type="region of interest" description="Disordered" evidence="6">
    <location>
        <begin position="300"/>
        <end position="357"/>
    </location>
</feature>
<comment type="subcellular location">
    <subcellularLocation>
        <location evidence="1">Membrane</location>
        <topology evidence="1">Multi-pass membrane protein</topology>
    </subcellularLocation>
</comment>
<evidence type="ECO:0000256" key="7">
    <source>
        <dbReference type="SAM" id="Phobius"/>
    </source>
</evidence>
<feature type="region of interest" description="Disordered" evidence="6">
    <location>
        <begin position="138"/>
        <end position="287"/>
    </location>
</feature>
<dbReference type="Pfam" id="PF01544">
    <property type="entry name" value="CorA"/>
    <property type="match status" value="2"/>
</dbReference>
<gene>
    <name evidence="8" type="ORF">SPI_09464</name>
</gene>
<evidence type="ECO:0000313" key="8">
    <source>
        <dbReference type="EMBL" id="OAA53308.1"/>
    </source>
</evidence>
<dbReference type="AlphaFoldDB" id="A0A162K4Q2"/>
<evidence type="ECO:0000256" key="4">
    <source>
        <dbReference type="ARBA" id="ARBA00022989"/>
    </source>
</evidence>
<keyword evidence="9" id="KW-1185">Reference proteome</keyword>
<feature type="transmembrane region" description="Helical" evidence="7">
    <location>
        <begin position="972"/>
        <end position="991"/>
    </location>
</feature>
<dbReference type="PANTHER" id="PTHR21535">
    <property type="entry name" value="MAGNESIUM AND COBALT TRANSPORT PROTEIN/MITOCHONDRIAL IMPORT INNER MEMBRANE TRANSLOCASE SUBUNIT TIM8"/>
    <property type="match status" value="1"/>
</dbReference>
<dbReference type="Gene3D" id="1.20.58.340">
    <property type="entry name" value="Magnesium transport protein CorA, transmembrane region"/>
    <property type="match status" value="2"/>
</dbReference>
<dbReference type="Gene3D" id="3.30.460.20">
    <property type="entry name" value="CorA soluble domain-like"/>
    <property type="match status" value="1"/>
</dbReference>
<feature type="compositionally biased region" description="Low complexity" evidence="6">
    <location>
        <begin position="799"/>
        <end position="809"/>
    </location>
</feature>
<dbReference type="OrthoDB" id="29879at2759"/>
<reference evidence="8 9" key="1">
    <citation type="journal article" date="2016" name="Genome Biol. Evol.">
        <title>Divergent and convergent evolution of fungal pathogenicity.</title>
        <authorList>
            <person name="Shang Y."/>
            <person name="Xiao G."/>
            <person name="Zheng P."/>
            <person name="Cen K."/>
            <person name="Zhan S."/>
            <person name="Wang C."/>
        </authorList>
    </citation>
    <scope>NUCLEOTIDE SEQUENCE [LARGE SCALE GENOMIC DNA]</scope>
    <source>
        <strain evidence="8 9">RCEF 264</strain>
    </source>
</reference>
<evidence type="ECO:0000256" key="5">
    <source>
        <dbReference type="ARBA" id="ARBA00023136"/>
    </source>
</evidence>
<dbReference type="GO" id="GO:0010961">
    <property type="term" value="P:intracellular magnesium ion homeostasis"/>
    <property type="evidence" value="ECO:0007669"/>
    <property type="project" value="TreeGrafter"/>
</dbReference>
<feature type="region of interest" description="Disordered" evidence="6">
    <location>
        <begin position="789"/>
        <end position="832"/>
    </location>
</feature>
<dbReference type="GO" id="GO:0015095">
    <property type="term" value="F:magnesium ion transmembrane transporter activity"/>
    <property type="evidence" value="ECO:0007669"/>
    <property type="project" value="InterPro"/>
</dbReference>
<dbReference type="InterPro" id="IPR045863">
    <property type="entry name" value="CorA_TM1_TM2"/>
</dbReference>
<feature type="region of interest" description="Disordered" evidence="6">
    <location>
        <begin position="496"/>
        <end position="536"/>
    </location>
</feature>
<dbReference type="SUPFAM" id="SSF143865">
    <property type="entry name" value="CorA soluble domain-like"/>
    <property type="match status" value="1"/>
</dbReference>
<protein>
    <submittedName>
        <fullName evidence="8">CorA-like Mg2+ transporter</fullName>
    </submittedName>
</protein>
<evidence type="ECO:0000256" key="2">
    <source>
        <dbReference type="ARBA" id="ARBA00009765"/>
    </source>
</evidence>
<feature type="compositionally biased region" description="Polar residues" evidence="6">
    <location>
        <begin position="206"/>
        <end position="215"/>
    </location>
</feature>
<feature type="compositionally biased region" description="Low complexity" evidence="6">
    <location>
        <begin position="187"/>
        <end position="203"/>
    </location>
</feature>
<accession>A0A162K4Q2</accession>
<feature type="compositionally biased region" description="Pro residues" evidence="6">
    <location>
        <begin position="268"/>
        <end position="277"/>
    </location>
</feature>
<dbReference type="SUPFAM" id="SSF144083">
    <property type="entry name" value="Magnesium transport protein CorA, transmembrane region"/>
    <property type="match status" value="1"/>
</dbReference>
<evidence type="ECO:0000256" key="1">
    <source>
        <dbReference type="ARBA" id="ARBA00004141"/>
    </source>
</evidence>
<proteinExistence type="inferred from homology"/>